<dbReference type="OrthoDB" id="2987886at2"/>
<feature type="transmembrane region" description="Helical" evidence="1">
    <location>
        <begin position="158"/>
        <end position="181"/>
    </location>
</feature>
<feature type="transmembrane region" description="Helical" evidence="1">
    <location>
        <begin position="272"/>
        <end position="298"/>
    </location>
</feature>
<proteinExistence type="predicted"/>
<dbReference type="PANTHER" id="PTHR41324">
    <property type="entry name" value="MEMBRANE PROTEIN-RELATED"/>
    <property type="match status" value="1"/>
</dbReference>
<evidence type="ECO:0000313" key="3">
    <source>
        <dbReference type="Proteomes" id="UP000250369"/>
    </source>
</evidence>
<feature type="transmembrane region" description="Helical" evidence="1">
    <location>
        <begin position="57"/>
        <end position="90"/>
    </location>
</feature>
<evidence type="ECO:0000313" key="2">
    <source>
        <dbReference type="EMBL" id="RAV19487.1"/>
    </source>
</evidence>
<feature type="transmembrane region" description="Helical" evidence="1">
    <location>
        <begin position="12"/>
        <end position="37"/>
    </location>
</feature>
<dbReference type="Proteomes" id="UP000250369">
    <property type="component" value="Unassembled WGS sequence"/>
</dbReference>
<protein>
    <submittedName>
        <fullName evidence="2">DUF2232 domain-containing protein</fullName>
    </submittedName>
</protein>
<dbReference type="InterPro" id="IPR018710">
    <property type="entry name" value="DUF2232"/>
</dbReference>
<dbReference type="PANTHER" id="PTHR41324:SF1">
    <property type="entry name" value="DUF2232 DOMAIN-CONTAINING PROTEIN"/>
    <property type="match status" value="1"/>
</dbReference>
<name>A0A329MNK0_9BACL</name>
<accession>A0A329MNK0</accession>
<gene>
    <name evidence="2" type="ORF">DQG23_21100</name>
</gene>
<keyword evidence="1" id="KW-1133">Transmembrane helix</keyword>
<comment type="caution">
    <text evidence="2">The sequence shown here is derived from an EMBL/GenBank/DDBJ whole genome shotgun (WGS) entry which is preliminary data.</text>
</comment>
<dbReference type="RefSeq" id="WP_113032848.1">
    <property type="nucleotide sequence ID" value="NZ_QMFB01000012.1"/>
</dbReference>
<keyword evidence="1" id="KW-0472">Membrane</keyword>
<feature type="transmembrane region" description="Helical" evidence="1">
    <location>
        <begin position="102"/>
        <end position="126"/>
    </location>
</feature>
<sequence>MNRDSKSIFPTIVWCVIYVLLMLSFLTPLNGITSSFLMVPPLVLYMLLDSKRFTFVYVILLLLLYILTGKVGLFLILLSLFFLVPVIVMGRLYKKKWSARGVIMAGTLTLLGEMLLILLVASLLGANPIGAYKDLLDDTIASMGELITGVLPKDKLDLLVSMMVQMIPMFMITVSAYFALVTHALTRWRLKSSGLYLPGLPPLREWRVPRSVVLYYAITIVLDFFMDIRSDSALVTIVLNLYPLLTIAFVIQSLSFLSFVSYQKGWGKRLPIAAVAVMVVLYPVIPGFVTLFSLLGLLDAVFPLRSRFTNKS</sequence>
<dbReference type="EMBL" id="QMFB01000012">
    <property type="protein sequence ID" value="RAV19487.1"/>
    <property type="molecule type" value="Genomic_DNA"/>
</dbReference>
<organism evidence="2 3">
    <name type="scientific">Paenibacillus contaminans</name>
    <dbReference type="NCBI Taxonomy" id="450362"/>
    <lineage>
        <taxon>Bacteria</taxon>
        <taxon>Bacillati</taxon>
        <taxon>Bacillota</taxon>
        <taxon>Bacilli</taxon>
        <taxon>Bacillales</taxon>
        <taxon>Paenibacillaceae</taxon>
        <taxon>Paenibacillus</taxon>
    </lineage>
</organism>
<reference evidence="2 3" key="1">
    <citation type="journal article" date="2009" name="Int. J. Syst. Evol. Microbiol.">
        <title>Paenibacillus contaminans sp. nov., isolated from a contaminated laboratory plate.</title>
        <authorList>
            <person name="Chou J.H."/>
            <person name="Lee J.H."/>
            <person name="Lin M.C."/>
            <person name="Chang P.S."/>
            <person name="Arun A.B."/>
            <person name="Young C.C."/>
            <person name="Chen W.M."/>
        </authorList>
    </citation>
    <scope>NUCLEOTIDE SEQUENCE [LARGE SCALE GENOMIC DNA]</scope>
    <source>
        <strain evidence="2 3">CKOBP-6</strain>
    </source>
</reference>
<feature type="transmembrane region" description="Helical" evidence="1">
    <location>
        <begin position="241"/>
        <end position="260"/>
    </location>
</feature>
<keyword evidence="3" id="KW-1185">Reference proteome</keyword>
<evidence type="ECO:0000256" key="1">
    <source>
        <dbReference type="SAM" id="Phobius"/>
    </source>
</evidence>
<dbReference type="Pfam" id="PF09991">
    <property type="entry name" value="DUF2232"/>
    <property type="match status" value="1"/>
</dbReference>
<keyword evidence="1" id="KW-0812">Transmembrane</keyword>
<dbReference type="AlphaFoldDB" id="A0A329MNK0"/>